<protein>
    <submittedName>
        <fullName evidence="2">Uncharacterized protein</fullName>
    </submittedName>
</protein>
<feature type="transmembrane region" description="Helical" evidence="1">
    <location>
        <begin position="151"/>
        <end position="169"/>
    </location>
</feature>
<feature type="transmembrane region" description="Helical" evidence="1">
    <location>
        <begin position="353"/>
        <end position="377"/>
    </location>
</feature>
<evidence type="ECO:0000256" key="1">
    <source>
        <dbReference type="SAM" id="Phobius"/>
    </source>
</evidence>
<reference evidence="2" key="2">
    <citation type="submission" date="2020-09" db="EMBL/GenBank/DDBJ databases">
        <authorList>
            <person name="Sun Q."/>
            <person name="Ohkuma M."/>
        </authorList>
    </citation>
    <scope>NUCLEOTIDE SEQUENCE</scope>
    <source>
        <strain evidence="2">JCM 19596</strain>
    </source>
</reference>
<keyword evidence="1" id="KW-1133">Transmembrane helix</keyword>
<reference evidence="2" key="1">
    <citation type="journal article" date="2014" name="Int. J. Syst. Evol. Microbiol.">
        <title>Complete genome sequence of Corynebacterium casei LMG S-19264T (=DSM 44701T), isolated from a smear-ripened cheese.</title>
        <authorList>
            <consortium name="US DOE Joint Genome Institute (JGI-PGF)"/>
            <person name="Walter F."/>
            <person name="Albersmeier A."/>
            <person name="Kalinowski J."/>
            <person name="Ruckert C."/>
        </authorList>
    </citation>
    <scope>NUCLEOTIDE SEQUENCE</scope>
    <source>
        <strain evidence="2">JCM 19596</strain>
    </source>
</reference>
<gene>
    <name evidence="2" type="ORF">GCM10009039_28280</name>
</gene>
<feature type="transmembrane region" description="Helical" evidence="1">
    <location>
        <begin position="125"/>
        <end position="144"/>
    </location>
</feature>
<keyword evidence="3" id="KW-1185">Reference proteome</keyword>
<organism evidence="2 3">
    <name type="scientific">Halocalculus aciditolerans</name>
    <dbReference type="NCBI Taxonomy" id="1383812"/>
    <lineage>
        <taxon>Archaea</taxon>
        <taxon>Methanobacteriati</taxon>
        <taxon>Methanobacteriota</taxon>
        <taxon>Stenosarchaea group</taxon>
        <taxon>Halobacteria</taxon>
        <taxon>Halobacteriales</taxon>
        <taxon>Halobacteriaceae</taxon>
        <taxon>Halocalculus</taxon>
    </lineage>
</organism>
<feature type="transmembrane region" description="Helical" evidence="1">
    <location>
        <begin position="181"/>
        <end position="198"/>
    </location>
</feature>
<feature type="transmembrane region" description="Helical" evidence="1">
    <location>
        <begin position="317"/>
        <end position="341"/>
    </location>
</feature>
<name>A0A830F6N3_9EURY</name>
<evidence type="ECO:0000313" key="3">
    <source>
        <dbReference type="Proteomes" id="UP000607197"/>
    </source>
</evidence>
<evidence type="ECO:0000313" key="2">
    <source>
        <dbReference type="EMBL" id="GGL68658.1"/>
    </source>
</evidence>
<dbReference type="EMBL" id="BMPG01000004">
    <property type="protein sequence ID" value="GGL68658.1"/>
    <property type="molecule type" value="Genomic_DNA"/>
</dbReference>
<dbReference type="AlphaFoldDB" id="A0A830F6N3"/>
<sequence>MSLAVAGEGSSMGRPRPASRLLALAGLGIVLLSGVPTAAAHGGGHYLPGVHQWYALVPLLGGLGVVAAGVFLRRSDYAVGVGRLLTVVFFGLVVAAFGAVALVQLSPVLSLNVSQRPLTSETLTAFRLIAGVAVIAGSFAVGRLRWPERPRYAVLGVLLGAWVVYPAAFDNLGLQSSVNPAGYVLFASVLAGVAYIAYRDARHALAALAADPLARRFGVAVGLLAAVFFMFSAGILIIFPDPTGNISWAHSFVRVLPVKDPLVYWPAVEFWFPSLPLTGYLSLGMMALVLSLAALVGVNAAIVAYQWHCRDDAGFNGAAGAAAIAAPNACCCCGPVLSQLAVVALGPTAAMPFYWLFIDVSSPFGVLFFAASFALLLGNLVRFANAVTPTVADAAPNAADAPA</sequence>
<comment type="caution">
    <text evidence="2">The sequence shown here is derived from an EMBL/GenBank/DDBJ whole genome shotgun (WGS) entry which is preliminary data.</text>
</comment>
<feature type="transmembrane region" description="Helical" evidence="1">
    <location>
        <begin position="84"/>
        <end position="105"/>
    </location>
</feature>
<dbReference type="Proteomes" id="UP000607197">
    <property type="component" value="Unassembled WGS sequence"/>
</dbReference>
<keyword evidence="1" id="KW-0812">Transmembrane</keyword>
<accession>A0A830F6N3</accession>
<feature type="transmembrane region" description="Helical" evidence="1">
    <location>
        <begin position="280"/>
        <end position="305"/>
    </location>
</feature>
<dbReference type="OrthoDB" id="214340at2157"/>
<keyword evidence="1" id="KW-0472">Membrane</keyword>
<feature type="transmembrane region" description="Helical" evidence="1">
    <location>
        <begin position="219"/>
        <end position="239"/>
    </location>
</feature>
<feature type="transmembrane region" description="Helical" evidence="1">
    <location>
        <begin position="50"/>
        <end position="72"/>
    </location>
</feature>
<proteinExistence type="predicted"/>